<proteinExistence type="predicted"/>
<dbReference type="Proteomes" id="UP001432062">
    <property type="component" value="Chromosome"/>
</dbReference>
<protein>
    <submittedName>
        <fullName evidence="1">Uncharacterized protein</fullName>
    </submittedName>
</protein>
<dbReference type="Pfam" id="PF21997">
    <property type="entry name" value="DUF6928"/>
    <property type="match status" value="1"/>
</dbReference>
<name>A0ABZ1YX96_9NOCA</name>
<accession>A0ABZ1YX96</accession>
<dbReference type="EMBL" id="CP109441">
    <property type="protein sequence ID" value="WUV47859.1"/>
    <property type="molecule type" value="Genomic_DNA"/>
</dbReference>
<organism evidence="1 2">
    <name type="scientific">Nocardia vinacea</name>
    <dbReference type="NCBI Taxonomy" id="96468"/>
    <lineage>
        <taxon>Bacteria</taxon>
        <taxon>Bacillati</taxon>
        <taxon>Actinomycetota</taxon>
        <taxon>Actinomycetes</taxon>
        <taxon>Mycobacteriales</taxon>
        <taxon>Nocardiaceae</taxon>
        <taxon>Nocardia</taxon>
    </lineage>
</organism>
<sequence length="209" mass="22718">MGAKTAVLIHADTDPIPVLRSEPVLDRDAARAGVTRLFPGRSVDAVDDGRLGELGIPDHGLVYVGCFPGVRIVCGVFVDLPSTLPPHLVDAKAGRRIYAHSMYSVTDSLAFAVWENDALIRSLSLSPDTGVREDIGAPLPFEQPYWDGNCPVDMDDYGLPFHPLELGEEALRAFFGYALEGAVDPVERKAWEIPLCGRASKPQRTHRSA</sequence>
<reference evidence="1" key="1">
    <citation type="submission" date="2022-10" db="EMBL/GenBank/DDBJ databases">
        <title>The complete genomes of actinobacterial strains from the NBC collection.</title>
        <authorList>
            <person name="Joergensen T.S."/>
            <person name="Alvarez Arevalo M."/>
            <person name="Sterndorff E.B."/>
            <person name="Faurdal D."/>
            <person name="Vuksanovic O."/>
            <person name="Mourched A.-S."/>
            <person name="Charusanti P."/>
            <person name="Shaw S."/>
            <person name="Blin K."/>
            <person name="Weber T."/>
        </authorList>
    </citation>
    <scope>NUCLEOTIDE SEQUENCE</scope>
    <source>
        <strain evidence="1">NBC_01482</strain>
    </source>
</reference>
<dbReference type="RefSeq" id="WP_329412077.1">
    <property type="nucleotide sequence ID" value="NZ_CP109441.1"/>
</dbReference>
<gene>
    <name evidence="1" type="ORF">OG563_06405</name>
</gene>
<keyword evidence="2" id="KW-1185">Reference proteome</keyword>
<dbReference type="InterPro" id="IPR053847">
    <property type="entry name" value="DUF6928"/>
</dbReference>
<evidence type="ECO:0000313" key="1">
    <source>
        <dbReference type="EMBL" id="WUV47859.1"/>
    </source>
</evidence>
<evidence type="ECO:0000313" key="2">
    <source>
        <dbReference type="Proteomes" id="UP001432062"/>
    </source>
</evidence>